<dbReference type="SMART" id="SM00249">
    <property type="entry name" value="PHD"/>
    <property type="match status" value="1"/>
</dbReference>
<feature type="domain" description="PHD-type" evidence="8">
    <location>
        <begin position="207"/>
        <end position="263"/>
    </location>
</feature>
<dbReference type="EMBL" id="RIBY02001114">
    <property type="protein sequence ID" value="KAH9832366.1"/>
    <property type="molecule type" value="Genomic_DNA"/>
</dbReference>
<dbReference type="GO" id="GO:0008270">
    <property type="term" value="F:zinc ion binding"/>
    <property type="evidence" value="ECO:0007669"/>
    <property type="project" value="UniProtKB-KW"/>
</dbReference>
<feature type="compositionally biased region" description="Acidic residues" evidence="7">
    <location>
        <begin position="151"/>
        <end position="161"/>
    </location>
</feature>
<protein>
    <submittedName>
        <fullName evidence="9">PHD-finger</fullName>
    </submittedName>
</protein>
<evidence type="ECO:0000256" key="2">
    <source>
        <dbReference type="ARBA" id="ARBA00022723"/>
    </source>
</evidence>
<dbReference type="SUPFAM" id="SSF57903">
    <property type="entry name" value="FYVE/PHD zinc finger"/>
    <property type="match status" value="1"/>
</dbReference>
<feature type="compositionally biased region" description="Basic and acidic residues" evidence="7">
    <location>
        <begin position="52"/>
        <end position="68"/>
    </location>
</feature>
<dbReference type="Gene3D" id="3.30.40.10">
    <property type="entry name" value="Zinc/RING finger domain, C3HC4 (zinc finger)"/>
    <property type="match status" value="1"/>
</dbReference>
<feature type="compositionally biased region" description="Polar residues" evidence="7">
    <location>
        <begin position="31"/>
        <end position="50"/>
    </location>
</feature>
<dbReference type="Proteomes" id="UP001138500">
    <property type="component" value="Unassembled WGS sequence"/>
</dbReference>
<dbReference type="PANTHER" id="PTHR12628">
    <property type="entry name" value="POLYCOMB-LIKE TRANSCRIPTION FACTOR"/>
    <property type="match status" value="1"/>
</dbReference>
<name>A0A9W7SV44_9PEZI</name>
<dbReference type="GO" id="GO:0005634">
    <property type="term" value="C:nucleus"/>
    <property type="evidence" value="ECO:0007669"/>
    <property type="project" value="UniProtKB-SubCell"/>
</dbReference>
<gene>
    <name evidence="9" type="ORF">Tdes44962_MAKER08814</name>
</gene>
<dbReference type="InterPro" id="IPR011011">
    <property type="entry name" value="Znf_FYVE_PHD"/>
</dbReference>
<feature type="region of interest" description="Disordered" evidence="7">
    <location>
        <begin position="1"/>
        <end position="196"/>
    </location>
</feature>
<comment type="subcellular location">
    <subcellularLocation>
        <location evidence="1">Nucleus</location>
    </subcellularLocation>
</comment>
<evidence type="ECO:0000256" key="3">
    <source>
        <dbReference type="ARBA" id="ARBA00022771"/>
    </source>
</evidence>
<feature type="region of interest" description="Disordered" evidence="7">
    <location>
        <begin position="320"/>
        <end position="403"/>
    </location>
</feature>
<dbReference type="GO" id="GO:0003677">
    <property type="term" value="F:DNA binding"/>
    <property type="evidence" value="ECO:0007669"/>
    <property type="project" value="TreeGrafter"/>
</dbReference>
<evidence type="ECO:0000259" key="8">
    <source>
        <dbReference type="PROSITE" id="PS50016"/>
    </source>
</evidence>
<keyword evidence="2" id="KW-0479">Metal-binding</keyword>
<accession>A0A9W7SV44</accession>
<evidence type="ECO:0000256" key="5">
    <source>
        <dbReference type="ARBA" id="ARBA00023242"/>
    </source>
</evidence>
<evidence type="ECO:0000256" key="6">
    <source>
        <dbReference type="PROSITE-ProRule" id="PRU00146"/>
    </source>
</evidence>
<dbReference type="CDD" id="cd15502">
    <property type="entry name" value="PHD_Phf1p_Phf2p_like"/>
    <property type="match status" value="1"/>
</dbReference>
<dbReference type="InterPro" id="IPR013083">
    <property type="entry name" value="Znf_RING/FYVE/PHD"/>
</dbReference>
<dbReference type="InterPro" id="IPR019787">
    <property type="entry name" value="Znf_PHD-finger"/>
</dbReference>
<keyword evidence="10" id="KW-1185">Reference proteome</keyword>
<evidence type="ECO:0000256" key="4">
    <source>
        <dbReference type="ARBA" id="ARBA00022833"/>
    </source>
</evidence>
<dbReference type="PANTHER" id="PTHR12628:SF10">
    <property type="entry name" value="HOMEOBOX DOMAIN-CONTAINING PROTEIN"/>
    <property type="match status" value="1"/>
</dbReference>
<sequence>MQPASPNAGPSSSITSGLSDPSATDHVAQAQMAQDANGAMSNPVSTTQQVLDRAKRVADEAARVEAPKDPTMGSTVSADLAATPTASKRGGRGGQRASFAPHGSAEKTTADPATATPGAARPGVKRGRPPGRGRGGNRGGAKVAKRKRTDEDEGGDTDSSEEITIPLETMTKSGRAVSKPTSYVPPPAPSPVTGVKRRKTYLKKPESAVCKVCLRGTSPATNMIVFCDGCNTPYHRYCHHPPIDQTAIDQVDKEWFCQTCEKERVVPVADEQVANFIAAAGAPVEQRRKYFASLTPGMLVTLLTKATTLHPDLPVFAPDFKPATPSMPPPTPGPPAINGHGHPKVAPAAQTNGVSTGTPVPSIPSARAPAGVPLTDPDEDNPSYAEHPPTYPRPGHGLMNRLPPEKDDLQWLVEDDSKYHTFSHLYQVDPDAASSSLNGNMA</sequence>
<evidence type="ECO:0000256" key="1">
    <source>
        <dbReference type="ARBA" id="ARBA00004123"/>
    </source>
</evidence>
<proteinExistence type="predicted"/>
<keyword evidence="5" id="KW-0539">Nucleus</keyword>
<dbReference type="PROSITE" id="PS01359">
    <property type="entry name" value="ZF_PHD_1"/>
    <property type="match status" value="1"/>
</dbReference>
<dbReference type="InterPro" id="IPR001965">
    <property type="entry name" value="Znf_PHD"/>
</dbReference>
<evidence type="ECO:0000313" key="9">
    <source>
        <dbReference type="EMBL" id="KAH9832366.1"/>
    </source>
</evidence>
<evidence type="ECO:0000313" key="10">
    <source>
        <dbReference type="Proteomes" id="UP001138500"/>
    </source>
</evidence>
<dbReference type="AlphaFoldDB" id="A0A9W7SV44"/>
<dbReference type="GO" id="GO:0003682">
    <property type="term" value="F:chromatin binding"/>
    <property type="evidence" value="ECO:0007669"/>
    <property type="project" value="TreeGrafter"/>
</dbReference>
<reference evidence="9 10" key="2">
    <citation type="journal article" date="2021" name="Curr. Genet.">
        <title>Genetic response to nitrogen starvation in the aggressive Eucalyptus foliar pathogen Teratosphaeria destructans.</title>
        <authorList>
            <person name="Havenga M."/>
            <person name="Wingfield B.D."/>
            <person name="Wingfield M.J."/>
            <person name="Dreyer L.L."/>
            <person name="Roets F."/>
            <person name="Aylward J."/>
        </authorList>
    </citation>
    <scope>NUCLEOTIDE SEQUENCE [LARGE SCALE GENOMIC DNA]</scope>
    <source>
        <strain evidence="9">CMW44962</strain>
    </source>
</reference>
<dbReference type="InterPro" id="IPR019786">
    <property type="entry name" value="Zinc_finger_PHD-type_CS"/>
</dbReference>
<dbReference type="Pfam" id="PF00628">
    <property type="entry name" value="PHD"/>
    <property type="match status" value="1"/>
</dbReference>
<dbReference type="GO" id="GO:0045814">
    <property type="term" value="P:negative regulation of gene expression, epigenetic"/>
    <property type="evidence" value="ECO:0007669"/>
    <property type="project" value="TreeGrafter"/>
</dbReference>
<dbReference type="OrthoDB" id="5863171at2759"/>
<keyword evidence="3 6" id="KW-0863">Zinc-finger</keyword>
<feature type="compositionally biased region" description="Polar residues" evidence="7">
    <location>
        <begin position="349"/>
        <end position="359"/>
    </location>
</feature>
<reference evidence="9 10" key="1">
    <citation type="journal article" date="2018" name="IMA Fungus">
        <title>IMA Genome-F 10: Nine draft genome sequences of Claviceps purpurea s.lat., including C. arundinis, C. humidiphila, and C. cf. spartinae, pseudomolecules for the pitch canker pathogen Fusarium circinatum, draft genome of Davidsoniella eucalypti, Grosmannia galeiformis, Quambalaria eucalypti, and Teratosphaeria destructans.</title>
        <authorList>
            <person name="Wingfield B.D."/>
            <person name="Liu M."/>
            <person name="Nguyen H.D."/>
            <person name="Lane F.A."/>
            <person name="Morgan S.W."/>
            <person name="De Vos L."/>
            <person name="Wilken P.M."/>
            <person name="Duong T.A."/>
            <person name="Aylward J."/>
            <person name="Coetzee M.P."/>
            <person name="Dadej K."/>
            <person name="De Beer Z.W."/>
            <person name="Findlay W."/>
            <person name="Havenga M."/>
            <person name="Kolarik M."/>
            <person name="Menzies J.G."/>
            <person name="Naidoo K."/>
            <person name="Pochopski O."/>
            <person name="Shoukouhi P."/>
            <person name="Santana Q.C."/>
            <person name="Seifert K.A."/>
            <person name="Soal N."/>
            <person name="Steenkamp E.T."/>
            <person name="Tatham C.T."/>
            <person name="van der Nest M.A."/>
            <person name="Wingfield M.J."/>
        </authorList>
    </citation>
    <scope>NUCLEOTIDE SEQUENCE [LARGE SCALE GENOMIC DNA]</scope>
    <source>
        <strain evidence="9">CMW44962</strain>
    </source>
</reference>
<feature type="compositionally biased region" description="Pro residues" evidence="7">
    <location>
        <begin position="325"/>
        <end position="335"/>
    </location>
</feature>
<organism evidence="9 10">
    <name type="scientific">Teratosphaeria destructans</name>
    <dbReference type="NCBI Taxonomy" id="418781"/>
    <lineage>
        <taxon>Eukaryota</taxon>
        <taxon>Fungi</taxon>
        <taxon>Dikarya</taxon>
        <taxon>Ascomycota</taxon>
        <taxon>Pezizomycotina</taxon>
        <taxon>Dothideomycetes</taxon>
        <taxon>Dothideomycetidae</taxon>
        <taxon>Mycosphaerellales</taxon>
        <taxon>Teratosphaeriaceae</taxon>
        <taxon>Teratosphaeria</taxon>
    </lineage>
</organism>
<feature type="compositionally biased region" description="Polar residues" evidence="7">
    <location>
        <begin position="1"/>
        <end position="22"/>
    </location>
</feature>
<keyword evidence="4" id="KW-0862">Zinc</keyword>
<evidence type="ECO:0000256" key="7">
    <source>
        <dbReference type="SAM" id="MobiDB-lite"/>
    </source>
</evidence>
<dbReference type="PROSITE" id="PS50016">
    <property type="entry name" value="ZF_PHD_2"/>
    <property type="match status" value="1"/>
</dbReference>
<feature type="compositionally biased region" description="Low complexity" evidence="7">
    <location>
        <begin position="110"/>
        <end position="122"/>
    </location>
</feature>
<comment type="caution">
    <text evidence="9">The sequence shown here is derived from an EMBL/GenBank/DDBJ whole genome shotgun (WGS) entry which is preliminary data.</text>
</comment>